<keyword evidence="4" id="KW-1185">Reference proteome</keyword>
<comment type="caution">
    <text evidence="3">The sequence shown here is derived from an EMBL/GenBank/DDBJ whole genome shotgun (WGS) entry which is preliminary data.</text>
</comment>
<dbReference type="InterPro" id="IPR027417">
    <property type="entry name" value="P-loop_NTPase"/>
</dbReference>
<keyword evidence="2" id="KW-0067">ATP-binding</keyword>
<reference evidence="3 4" key="1">
    <citation type="journal article" date="2019" name="Int. J. Syst. Evol. Microbiol.">
        <title>The Global Catalogue of Microorganisms (GCM) 10K type strain sequencing project: providing services to taxonomists for standard genome sequencing and annotation.</title>
        <authorList>
            <consortium name="The Broad Institute Genomics Platform"/>
            <consortium name="The Broad Institute Genome Sequencing Center for Infectious Disease"/>
            <person name="Wu L."/>
            <person name="Ma J."/>
        </authorList>
    </citation>
    <scope>NUCLEOTIDE SEQUENCE [LARGE SCALE GENOMIC DNA]</scope>
    <source>
        <strain evidence="3 4">JCM 3380</strain>
    </source>
</reference>
<evidence type="ECO:0000313" key="3">
    <source>
        <dbReference type="EMBL" id="GAA0247004.1"/>
    </source>
</evidence>
<name>A0ABN0UDJ5_9PSEU</name>
<dbReference type="PANTHER" id="PTHR12169:SF6">
    <property type="entry name" value="AFG1-LIKE ATPASE"/>
    <property type="match status" value="1"/>
</dbReference>
<dbReference type="NCBIfam" id="NF040713">
    <property type="entry name" value="ZapE"/>
    <property type="match status" value="1"/>
</dbReference>
<dbReference type="SUPFAM" id="SSF52540">
    <property type="entry name" value="P-loop containing nucleoside triphosphate hydrolases"/>
    <property type="match status" value="1"/>
</dbReference>
<evidence type="ECO:0000313" key="4">
    <source>
        <dbReference type="Proteomes" id="UP001500416"/>
    </source>
</evidence>
<proteinExistence type="predicted"/>
<dbReference type="InterPro" id="IPR005654">
    <property type="entry name" value="ATPase_AFG1-like"/>
</dbReference>
<accession>A0ABN0UDJ5</accession>
<evidence type="ECO:0000256" key="1">
    <source>
        <dbReference type="ARBA" id="ARBA00022741"/>
    </source>
</evidence>
<dbReference type="Gene3D" id="3.40.50.300">
    <property type="entry name" value="P-loop containing nucleotide triphosphate hydrolases"/>
    <property type="match status" value="1"/>
</dbReference>
<sequence length="366" mass="41233">MIEFTAFRVARCYRRKVRARQLLDRFHDCARDRGYTLDAAQEHAAARLAELGAELTALFGGRPRGVYLWGPVGRGKSWLADTFFDLVPLRRKRRVHFHEFFRELHTRISAHLHEPGAVEQAVAELTGNCRLLHFDEFHLHDVGDAMLVLRLLESLRARGVVLLVTSNYPPSGLLPNPLYHDHFLPGIALVEASMDVVEVAGPRDYRRTPAGAPRSVFETGVWCSPGTDAQLAALGLARPSGWVALPVNGREVRARAARDAVVWFDFADLCERPTSTRDYLVLAERYRTWVLDRVPPLATRDREARQRFANVVDVLVDRDVRLVLVGEADLLAGDAQALDRARTASRLALLQRPGRENRFRLDGVSI</sequence>
<evidence type="ECO:0000256" key="2">
    <source>
        <dbReference type="ARBA" id="ARBA00022840"/>
    </source>
</evidence>
<keyword evidence="3" id="KW-0131">Cell cycle</keyword>
<organism evidence="3 4">
    <name type="scientific">Saccharothrix mutabilis subsp. mutabilis</name>
    <dbReference type="NCBI Taxonomy" id="66855"/>
    <lineage>
        <taxon>Bacteria</taxon>
        <taxon>Bacillati</taxon>
        <taxon>Actinomycetota</taxon>
        <taxon>Actinomycetes</taxon>
        <taxon>Pseudonocardiales</taxon>
        <taxon>Pseudonocardiaceae</taxon>
        <taxon>Saccharothrix</taxon>
    </lineage>
</organism>
<dbReference type="Proteomes" id="UP001500416">
    <property type="component" value="Unassembled WGS sequence"/>
</dbReference>
<protein>
    <submittedName>
        <fullName evidence="3">Cell division protein ZapE</fullName>
    </submittedName>
</protein>
<gene>
    <name evidence="3" type="primary">zapE_1</name>
    <name evidence="3" type="ORF">GCM10010492_53290</name>
</gene>
<dbReference type="GO" id="GO:0051301">
    <property type="term" value="P:cell division"/>
    <property type="evidence" value="ECO:0007669"/>
    <property type="project" value="UniProtKB-KW"/>
</dbReference>
<dbReference type="PANTHER" id="PTHR12169">
    <property type="entry name" value="ATPASE N2B"/>
    <property type="match status" value="1"/>
</dbReference>
<keyword evidence="3" id="KW-0132">Cell division</keyword>
<keyword evidence="1" id="KW-0547">Nucleotide-binding</keyword>
<dbReference type="Pfam" id="PF03969">
    <property type="entry name" value="AFG1_ATPase"/>
    <property type="match status" value="1"/>
</dbReference>
<dbReference type="EMBL" id="BAAABU010000014">
    <property type="protein sequence ID" value="GAA0247004.1"/>
    <property type="molecule type" value="Genomic_DNA"/>
</dbReference>